<sequence>MKSKKTLIQKGSKMTLNEAIKDKVYEIVEIANCDEALKKRFLSFGIHEGVQCILLHYSMKKATLSVKINRIQVALRSHEAQYLVIKESV</sequence>
<accession>V6LKC0</accession>
<proteinExistence type="predicted"/>
<keyword evidence="1" id="KW-0408">Iron</keyword>
<dbReference type="Pfam" id="PF04023">
    <property type="entry name" value="FeoA"/>
    <property type="match status" value="1"/>
</dbReference>
<dbReference type="InterPro" id="IPR007167">
    <property type="entry name" value="Fe-transptr_FeoA-like"/>
</dbReference>
<dbReference type="GO" id="GO:0046914">
    <property type="term" value="F:transition metal ion binding"/>
    <property type="evidence" value="ECO:0007669"/>
    <property type="project" value="InterPro"/>
</dbReference>
<protein>
    <recommendedName>
        <fullName evidence="2">Ferrous iron transporter FeoA-like domain-containing protein</fullName>
    </recommendedName>
</protein>
<dbReference type="Gene3D" id="2.30.30.90">
    <property type="match status" value="1"/>
</dbReference>
<name>V6LKC0_HELPX</name>
<evidence type="ECO:0000313" key="4">
    <source>
        <dbReference type="Proteomes" id="UP000017937"/>
    </source>
</evidence>
<evidence type="ECO:0000313" key="3">
    <source>
        <dbReference type="EMBL" id="EST41154.1"/>
    </source>
</evidence>
<dbReference type="AlphaFoldDB" id="V6LKC0"/>
<gene>
    <name evidence="3" type="ORF">N871_00570</name>
</gene>
<organism evidence="3 4">
    <name type="scientific">Helicobacter pylori X47-2AL</name>
    <dbReference type="NCBI Taxonomy" id="1386083"/>
    <lineage>
        <taxon>Bacteria</taxon>
        <taxon>Pseudomonadati</taxon>
        <taxon>Campylobacterota</taxon>
        <taxon>Epsilonproteobacteria</taxon>
        <taxon>Campylobacterales</taxon>
        <taxon>Helicobacteraceae</taxon>
        <taxon>Helicobacter</taxon>
    </lineage>
</organism>
<dbReference type="InterPro" id="IPR038157">
    <property type="entry name" value="FeoA_core_dom"/>
</dbReference>
<dbReference type="SUPFAM" id="SSF50037">
    <property type="entry name" value="C-terminal domain of transcriptional repressors"/>
    <property type="match status" value="1"/>
</dbReference>
<dbReference type="Proteomes" id="UP000017937">
    <property type="component" value="Unassembled WGS sequence"/>
</dbReference>
<dbReference type="PATRIC" id="fig|1386083.3.peg.119"/>
<evidence type="ECO:0000259" key="2">
    <source>
        <dbReference type="SMART" id="SM00899"/>
    </source>
</evidence>
<dbReference type="EMBL" id="AWNG01000003">
    <property type="protein sequence ID" value="EST41154.1"/>
    <property type="molecule type" value="Genomic_DNA"/>
</dbReference>
<comment type="caution">
    <text evidence="3">The sequence shown here is derived from an EMBL/GenBank/DDBJ whole genome shotgun (WGS) entry which is preliminary data.</text>
</comment>
<reference evidence="3 4" key="1">
    <citation type="journal article" date="2013" name="Genome Announc.">
        <title>Draft Genome Sequence of Strain X47-2AL, a Feline Helicobacter pylori Isolate.</title>
        <authorList>
            <person name="Veyrier F.J."/>
            <person name="Ecobichon C."/>
            <person name="Boneca I.G."/>
        </authorList>
    </citation>
    <scope>NUCLEOTIDE SEQUENCE [LARGE SCALE GENOMIC DNA]</scope>
    <source>
        <strain evidence="3 4">X47-2AL</strain>
    </source>
</reference>
<feature type="domain" description="Ferrous iron transporter FeoA-like" evidence="2">
    <location>
        <begin position="14"/>
        <end position="87"/>
    </location>
</feature>
<evidence type="ECO:0000256" key="1">
    <source>
        <dbReference type="ARBA" id="ARBA00023004"/>
    </source>
</evidence>
<dbReference type="SMART" id="SM00899">
    <property type="entry name" value="FeoA"/>
    <property type="match status" value="1"/>
</dbReference>
<dbReference type="InterPro" id="IPR008988">
    <property type="entry name" value="Transcriptional_repressor_C"/>
</dbReference>